<feature type="transmembrane region" description="Helical" evidence="7">
    <location>
        <begin position="36"/>
        <end position="54"/>
    </location>
</feature>
<dbReference type="Gene3D" id="1.20.1640.10">
    <property type="entry name" value="Multidrug efflux transporter AcrB transmembrane domain"/>
    <property type="match status" value="2"/>
</dbReference>
<evidence type="ECO:0000256" key="3">
    <source>
        <dbReference type="ARBA" id="ARBA00022692"/>
    </source>
</evidence>
<evidence type="ECO:0000256" key="1">
    <source>
        <dbReference type="ARBA" id="ARBA00004651"/>
    </source>
</evidence>
<feature type="region of interest" description="Disordered" evidence="6">
    <location>
        <begin position="1"/>
        <end position="20"/>
    </location>
</feature>
<evidence type="ECO:0000256" key="2">
    <source>
        <dbReference type="ARBA" id="ARBA00022475"/>
    </source>
</evidence>
<feature type="transmembrane region" description="Helical" evidence="7">
    <location>
        <begin position="443"/>
        <end position="464"/>
    </location>
</feature>
<feature type="transmembrane region" description="Helical" evidence="7">
    <location>
        <begin position="828"/>
        <end position="849"/>
    </location>
</feature>
<dbReference type="PANTHER" id="PTHR33406:SF13">
    <property type="entry name" value="MEMBRANE PROTEIN YDFJ"/>
    <property type="match status" value="1"/>
</dbReference>
<keyword evidence="3 7" id="KW-0812">Transmembrane</keyword>
<dbReference type="InterPro" id="IPR004869">
    <property type="entry name" value="MMPL_dom"/>
</dbReference>
<feature type="transmembrane region" description="Helical" evidence="7">
    <location>
        <begin position="392"/>
        <end position="411"/>
    </location>
</feature>
<keyword evidence="2" id="KW-1003">Cell membrane</keyword>
<evidence type="ECO:0000313" key="9">
    <source>
        <dbReference type="EMBL" id="ARU05062.1"/>
    </source>
</evidence>
<feature type="transmembrane region" description="Helical" evidence="7">
    <location>
        <begin position="734"/>
        <end position="752"/>
    </location>
</feature>
<keyword evidence="10" id="KW-1185">Reference proteome</keyword>
<dbReference type="GO" id="GO:0005886">
    <property type="term" value="C:plasma membrane"/>
    <property type="evidence" value="ECO:0007669"/>
    <property type="project" value="UniProtKB-SubCell"/>
</dbReference>
<organism evidence="9 10">
    <name type="scientific">Comamonas serinivorans</name>
    <dbReference type="NCBI Taxonomy" id="1082851"/>
    <lineage>
        <taxon>Bacteria</taxon>
        <taxon>Pseudomonadati</taxon>
        <taxon>Pseudomonadota</taxon>
        <taxon>Betaproteobacteria</taxon>
        <taxon>Burkholderiales</taxon>
        <taxon>Comamonadaceae</taxon>
        <taxon>Comamonas</taxon>
    </lineage>
</organism>
<evidence type="ECO:0000313" key="10">
    <source>
        <dbReference type="Proteomes" id="UP000196138"/>
    </source>
</evidence>
<keyword evidence="5 7" id="KW-0472">Membrane</keyword>
<feature type="transmembrane region" description="Helical" evidence="7">
    <location>
        <begin position="363"/>
        <end position="386"/>
    </location>
</feature>
<sequence>MTRATPPEAPLQPAAAGQGSADGITLPRAQRWLRGLAWLALVCGCIWVLATARYSSDMSAFLPKDPSAEQQLLVDQIRDGALSRMLLLAISGGNAEQRALASSALADWLRAQPEIEGAINGDVASRDRDGAFLFAHRYQLSDRITPQRFTAEGLTQALGESLSLLASPAGSLLKPLLPRDPTAEVLHVLDSLASSSTGTHTREGVLASADGQRAILMVMLQASGTDTDAQAQALARIQAAFDRLRPGPAGPEAALQLAMTGAPYFSVQSRAIIKSEVERLSLTGTVLVVLLLLTVYRSPRTLLVGLLPVATGIVAAIAAVALGFGTVHAITIGFGTTLIGESIDFSIYYLVQSRDAHAWRTRFWPTIRLGVLTSLCGFGALTFSSFPGLAQLGLYSMAGLVAALLTTRYLLPAIPTPPPPMDRLVRLGQRVAVGVGLLRRGRWVLVALTGAAVLTTALSSTPMWSRGLDGLNPTPRALQTLDAEIRQDLGAGDLRWLVAVRGDTPEQALTRAEGVQAALAPLVAQGLLARIDSPSRFLPSAATQAQRLASLPAPDVLQANLQQALTRVPFQAQALAPFLGEAEAARQTPPISLADLKGTSFALGLSALLLRHGEGHVALLALQPPLDGAALGDTAPGAAPASEPARLDRLAATLADRVPGLLSRWQQSQAPLTTSASAAADELPPALFIDLTQATESMFGSYLTQAGKLAVAGVAGVVLLLGLSLRSARGVVRVLLPMAGALVFVLAAHALAGRSLTLLHLVGLMLVVAVGSNYALYFEQAIDVQPDSNAPRTAASDSQHAALASLLLANLSTMIGFGILAFSQVPVLQAIGATVGPGALLALVLAAAWSRRVSPGAAQPAVTVPLIPATAAHRA</sequence>
<reference evidence="9 10" key="1">
    <citation type="submission" date="2017-05" db="EMBL/GenBank/DDBJ databases">
        <authorList>
            <person name="Song R."/>
            <person name="Chenine A.L."/>
            <person name="Ruprecht R.M."/>
        </authorList>
    </citation>
    <scope>NUCLEOTIDE SEQUENCE [LARGE SCALE GENOMIC DNA]</scope>
    <source>
        <strain evidence="9 10">DSM 26136</strain>
    </source>
</reference>
<feature type="transmembrane region" description="Helical" evidence="7">
    <location>
        <begin position="303"/>
        <end position="324"/>
    </location>
</feature>
<dbReference type="AlphaFoldDB" id="A0A1Y0EP34"/>
<feature type="transmembrane region" description="Helical" evidence="7">
    <location>
        <begin position="280"/>
        <end position="296"/>
    </location>
</feature>
<feature type="domain" description="Membrane transport protein MMPL" evidence="8">
    <location>
        <begin position="200"/>
        <end position="414"/>
    </location>
</feature>
<dbReference type="SUPFAM" id="SSF82866">
    <property type="entry name" value="Multidrug efflux transporter AcrB transmembrane domain"/>
    <property type="match status" value="2"/>
</dbReference>
<dbReference type="Pfam" id="PF03176">
    <property type="entry name" value="MMPL"/>
    <property type="match status" value="1"/>
</dbReference>
<feature type="transmembrane region" description="Helical" evidence="7">
    <location>
        <begin position="758"/>
        <end position="779"/>
    </location>
</feature>
<name>A0A1Y0EP34_9BURK</name>
<evidence type="ECO:0000256" key="5">
    <source>
        <dbReference type="ARBA" id="ARBA00023136"/>
    </source>
</evidence>
<keyword evidence="4 7" id="KW-1133">Transmembrane helix</keyword>
<comment type="subcellular location">
    <subcellularLocation>
        <location evidence="1">Cell membrane</location>
        <topology evidence="1">Multi-pass membrane protein</topology>
    </subcellularLocation>
</comment>
<accession>A0A1Y0EP34</accession>
<protein>
    <recommendedName>
        <fullName evidence="8">Membrane transport protein MMPL domain-containing protein</fullName>
    </recommendedName>
</protein>
<feature type="transmembrane region" description="Helical" evidence="7">
    <location>
        <begin position="702"/>
        <end position="722"/>
    </location>
</feature>
<feature type="transmembrane region" description="Helical" evidence="7">
    <location>
        <begin position="800"/>
        <end position="822"/>
    </location>
</feature>
<dbReference type="Proteomes" id="UP000196138">
    <property type="component" value="Chromosome"/>
</dbReference>
<proteinExistence type="predicted"/>
<dbReference type="InterPro" id="IPR050545">
    <property type="entry name" value="Mycobact_MmpL"/>
</dbReference>
<evidence type="ECO:0000256" key="7">
    <source>
        <dbReference type="SAM" id="Phobius"/>
    </source>
</evidence>
<feature type="transmembrane region" description="Helical" evidence="7">
    <location>
        <begin position="330"/>
        <end position="351"/>
    </location>
</feature>
<gene>
    <name evidence="9" type="ORF">CCO03_10500</name>
</gene>
<dbReference type="KEGG" id="cser:CCO03_10500"/>
<dbReference type="EMBL" id="CP021455">
    <property type="protein sequence ID" value="ARU05062.1"/>
    <property type="molecule type" value="Genomic_DNA"/>
</dbReference>
<evidence type="ECO:0000259" key="8">
    <source>
        <dbReference type="Pfam" id="PF03176"/>
    </source>
</evidence>
<dbReference type="OrthoDB" id="9780358at2"/>
<evidence type="ECO:0000256" key="6">
    <source>
        <dbReference type="SAM" id="MobiDB-lite"/>
    </source>
</evidence>
<dbReference type="RefSeq" id="WP_087280835.1">
    <property type="nucleotide sequence ID" value="NZ_CP021455.1"/>
</dbReference>
<dbReference type="PANTHER" id="PTHR33406">
    <property type="entry name" value="MEMBRANE PROTEIN MJ1562-RELATED"/>
    <property type="match status" value="1"/>
</dbReference>
<evidence type="ECO:0000256" key="4">
    <source>
        <dbReference type="ARBA" id="ARBA00022989"/>
    </source>
</evidence>